<comment type="caution">
    <text evidence="7">The sequence shown here is derived from an EMBL/GenBank/DDBJ whole genome shotgun (WGS) entry which is preliminary data.</text>
</comment>
<dbReference type="InterPro" id="IPR007780">
    <property type="entry name" value="NAD_Glu_DH_bac"/>
</dbReference>
<dbReference type="Pfam" id="PF21073">
    <property type="entry name" value="GDH_HM1"/>
    <property type="match status" value="1"/>
</dbReference>
<dbReference type="Pfam" id="PF21074">
    <property type="entry name" value="GDH_C"/>
    <property type="match status" value="1"/>
</dbReference>
<dbReference type="PIRSF" id="PIRSF036761">
    <property type="entry name" value="GDH_Mll4104"/>
    <property type="match status" value="1"/>
</dbReference>
<feature type="domain" description="NAD-glutamate dehydrogenase ACT2" evidence="5">
    <location>
        <begin position="412"/>
        <end position="502"/>
    </location>
</feature>
<dbReference type="Pfam" id="PF21077">
    <property type="entry name" value="GDH_ACT3"/>
    <property type="match status" value="1"/>
</dbReference>
<dbReference type="PANTHER" id="PTHR43403">
    <property type="entry name" value="NAD-SPECIFIC GLUTAMATE DEHYDROGENASE"/>
    <property type="match status" value="1"/>
</dbReference>
<organism evidence="7 8">
    <name type="scientific">Brevibacterium senegalense</name>
    <dbReference type="NCBI Taxonomy" id="1033736"/>
    <lineage>
        <taxon>Bacteria</taxon>
        <taxon>Bacillati</taxon>
        <taxon>Actinomycetota</taxon>
        <taxon>Actinomycetes</taxon>
        <taxon>Micrococcales</taxon>
        <taxon>Brevibacteriaceae</taxon>
        <taxon>Brevibacterium</taxon>
    </lineage>
</organism>
<dbReference type="Pfam" id="PF05088">
    <property type="entry name" value="Bac_GDH_CD"/>
    <property type="match status" value="1"/>
</dbReference>
<feature type="domain" description="NAD-glutamate dehydrogenase catalytic" evidence="2">
    <location>
        <begin position="732"/>
        <end position="1228"/>
    </location>
</feature>
<evidence type="ECO:0000259" key="4">
    <source>
        <dbReference type="Pfam" id="PF21075"/>
    </source>
</evidence>
<reference evidence="7" key="1">
    <citation type="journal article" date="2021" name="PeerJ">
        <title>Extensive microbial diversity within the chicken gut microbiome revealed by metagenomics and culture.</title>
        <authorList>
            <person name="Gilroy R."/>
            <person name="Ravi A."/>
            <person name="Getino M."/>
            <person name="Pursley I."/>
            <person name="Horton D.L."/>
            <person name="Alikhan N.F."/>
            <person name="Baker D."/>
            <person name="Gharbi K."/>
            <person name="Hall N."/>
            <person name="Watson M."/>
            <person name="Adriaenssens E.M."/>
            <person name="Foster-Nyarko E."/>
            <person name="Jarju S."/>
            <person name="Secka A."/>
            <person name="Antonio M."/>
            <person name="Oren A."/>
            <person name="Chaudhuri R.R."/>
            <person name="La Ragione R."/>
            <person name="Hildebrand F."/>
            <person name="Pallen M.J."/>
        </authorList>
    </citation>
    <scope>NUCLEOTIDE SEQUENCE</scope>
    <source>
        <strain evidence="7">ChiGjej5B5-7349</strain>
    </source>
</reference>
<evidence type="ECO:0000259" key="2">
    <source>
        <dbReference type="Pfam" id="PF05088"/>
    </source>
</evidence>
<protein>
    <submittedName>
        <fullName evidence="7">NAD-glutamate dehydrogenase</fullName>
    </submittedName>
</protein>
<dbReference type="GO" id="GO:0006538">
    <property type="term" value="P:L-glutamate catabolic process"/>
    <property type="evidence" value="ECO:0007669"/>
    <property type="project" value="InterPro"/>
</dbReference>
<evidence type="ECO:0000313" key="8">
    <source>
        <dbReference type="Proteomes" id="UP000784435"/>
    </source>
</evidence>
<dbReference type="GO" id="GO:0004352">
    <property type="term" value="F:glutamate dehydrogenase (NAD+) activity"/>
    <property type="evidence" value="ECO:0007669"/>
    <property type="project" value="InterPro"/>
</dbReference>
<dbReference type="InterPro" id="IPR046346">
    <property type="entry name" value="Aminoacid_DH-like_N_sf"/>
</dbReference>
<feature type="domain" description="NAD-specific glutamate dehydrogenase C-terminal" evidence="3">
    <location>
        <begin position="1275"/>
        <end position="1619"/>
    </location>
</feature>
<reference evidence="7" key="2">
    <citation type="submission" date="2021-09" db="EMBL/GenBank/DDBJ databases">
        <authorList>
            <person name="Gilroy R."/>
        </authorList>
    </citation>
    <scope>NUCLEOTIDE SEQUENCE</scope>
    <source>
        <strain evidence="7">ChiGjej5B5-7349</strain>
    </source>
</reference>
<dbReference type="InterPro" id="IPR049062">
    <property type="entry name" value="NAD_Glu_DH_ACT2"/>
</dbReference>
<dbReference type="InterPro" id="IPR049058">
    <property type="entry name" value="NAD_Glu_DH_HM2"/>
</dbReference>
<dbReference type="Pfam" id="PF21078">
    <property type="entry name" value="GDH_HM3"/>
    <property type="match status" value="1"/>
</dbReference>
<dbReference type="SUPFAM" id="SSF51735">
    <property type="entry name" value="NAD(P)-binding Rossmann-fold domains"/>
    <property type="match status" value="1"/>
</dbReference>
<dbReference type="Gene3D" id="3.40.50.720">
    <property type="entry name" value="NAD(P)-binding Rossmann-like Domain"/>
    <property type="match status" value="1"/>
</dbReference>
<evidence type="ECO:0000259" key="6">
    <source>
        <dbReference type="Pfam" id="PF21077"/>
    </source>
</evidence>
<evidence type="ECO:0000259" key="3">
    <source>
        <dbReference type="Pfam" id="PF21074"/>
    </source>
</evidence>
<sequence length="1632" mass="179055">MTQVDQTDIARAWSEQQGENPPAHLLEEYYPRLAGTEVRRTGAQALAANAAAHLELARDYEGGPARVAIRNPEHSAIDYTGNRTLIDVVVTDVRYAVASVVAELGREGLAIRDVHHPIMAVRRGDGITIVPDAELTHAATETAALPIIGPGDAGAGGEPGDTRSESWIHIEVDRVPDEDFAGIRDGLMDVLEYAVAADRDSLRMRARAREIADELRAHAPRPELTAEAAEAAELLTWMDHGFVFLGFREYAFIVDDEGKRLDPIEGSALGISSLRAARTSRLSRKVAAKAEEPHVLVLTEANSRSKVMRRGYMDYVGVKTYDADGRIVGERRFVGLWTPRIDSTSALDIPVIRTKVRNVLRRSGLGRDTHAGDELLGALESYPREDLFHASTDEIFETVMQVIDLQERHEPRVFIRRDPYERYMSILIYLPRDLYNTAARERVQDVLREVYDAHTVDFDVLLGDSALARLHFTARVPADRDLPATDPGAVEARIAGALRSWNEDLWEILAPAAEKNPASSAELARRWASAFPPSYTSLHTPARAVEDVARLEAAAASDLPVVAVHRRAENAALLAFYRHEPVTLTQVLPYLANLGAEVVDERPFELRPAGGDTSWIYEFGLSFDEELSDEDLDTIRDGFTAAWAGLRESDDLDRLLLQELGWRRVSVIQAFAKYLRQAGFTYSDASIASAFTSHPQLTRRISEAFEIRFDPDRAFDSVQARAEAAEAVLAEVEAGLAAVSSLEADRVLRATIDTLRATQRTNAFLRTDGQPPQALVFKIRAEELDFLPKPRPALESWVHSPVVEGVHLRFGSVARGGLRWSDRRDDFRTEVLGLVKAQMVKNALIVPTGAKGGFFPKRLPDPAVDRDAWGAAGQAAYEVFIGALLDIADNLEYSGDTTEVVTPERIVAHDGDDYYLVVAADKGTARFSDVANSLASQRGFWLDDAFASGGSTGYDHKAMGITSRGAWKSVERHLRELGVDASADDFTVVGIGDMSGDVFGNGMRRSRHIRLVAAFDHRDIFLDPTPDAATGFDERERLYHLPRSSWQDYDQSLISAGGGVFPRSAKAIDLSPEAAQALGTSPGRMTPDQLISTILQAPVDLLYNGGIGTYIKASDETHAEVGDRANDAIRVDGSQVRARVVGEGGNLGATQLGRIEAALAGVHLNTDAVDNSAGVDSSDHEVNIKLLLAALIRRGRFAADERGEVLESMTDEVADRVLSNNYTQNLAMGEARYESVAMTETYARLMRYLEREADLDRAVENLPETQALRKRAQSGTGLTSPELAVLLAYVKMDAAAKMLASPVPDEDWMAGPLRDYFPPSLLPYQEHFADHPLRREIATAKIVNSVVDRGGITFLYRLQEETGAELPHLVRIFTVVCEVFGLDEFVADVCALDGTVSADVQATLLNEHIRLLDRASRWFVHQSPESLDVLATIETFREPVTRLRAHLADLLQGDDRAEYEQARRSYAGQGVPEAIAARAAGLLDEFALLDVVQESQRVGASPEDVAGVYYAVTDAVSGSALLDMIRDLDRSSRWSALARGALRDDYYQAIVTLTDAVMRHTDTAPGAGSPTGASGRARVQEWMSANGSVLEKVLSMVAELRELPRVDQAPVSVVLRQLRGVVRTADWASEAE</sequence>
<dbReference type="PANTHER" id="PTHR43403:SF1">
    <property type="entry name" value="NAD-SPECIFIC GLUTAMATE DEHYDROGENASE"/>
    <property type="match status" value="1"/>
</dbReference>
<feature type="region of interest" description="Disordered" evidence="1">
    <location>
        <begin position="1"/>
        <end position="20"/>
    </location>
</feature>
<feature type="domain" description="NAD-glutamate dehydrogenase ACT3" evidence="6">
    <location>
        <begin position="572"/>
        <end position="631"/>
    </location>
</feature>
<gene>
    <name evidence="7" type="ORF">K8V08_12545</name>
</gene>
<dbReference type="GO" id="GO:0004069">
    <property type="term" value="F:L-aspartate:2-oxoglutarate aminotransferase activity"/>
    <property type="evidence" value="ECO:0007669"/>
    <property type="project" value="InterPro"/>
</dbReference>
<dbReference type="InterPro" id="IPR049056">
    <property type="entry name" value="NAD_Glu_DH_HM3"/>
</dbReference>
<dbReference type="InterPro" id="IPR049064">
    <property type="entry name" value="NAD_Glu_DH_ACT3"/>
</dbReference>
<evidence type="ECO:0000259" key="5">
    <source>
        <dbReference type="Pfam" id="PF21076"/>
    </source>
</evidence>
<dbReference type="InterPro" id="IPR048381">
    <property type="entry name" value="GDH_C"/>
</dbReference>
<dbReference type="Pfam" id="PF21076">
    <property type="entry name" value="GDH_ACT2"/>
    <property type="match status" value="1"/>
</dbReference>
<dbReference type="InterPro" id="IPR028971">
    <property type="entry name" value="NAD-GDH_cat"/>
</dbReference>
<evidence type="ECO:0000256" key="1">
    <source>
        <dbReference type="SAM" id="MobiDB-lite"/>
    </source>
</evidence>
<dbReference type="Pfam" id="PF21075">
    <property type="entry name" value="GDH_ACT1"/>
    <property type="match status" value="1"/>
</dbReference>
<dbReference type="Proteomes" id="UP000784435">
    <property type="component" value="Unassembled WGS sequence"/>
</dbReference>
<evidence type="ECO:0000313" key="7">
    <source>
        <dbReference type="EMBL" id="HJG81231.1"/>
    </source>
</evidence>
<name>A0A921MGY5_9MICO</name>
<accession>A0A921MGY5</accession>
<dbReference type="InterPro" id="IPR036291">
    <property type="entry name" value="NAD(P)-bd_dom_sf"/>
</dbReference>
<dbReference type="InterPro" id="IPR024727">
    <property type="entry name" value="NAD_Glu_DH_N_ACT1"/>
</dbReference>
<proteinExistence type="predicted"/>
<dbReference type="SUPFAM" id="SSF53223">
    <property type="entry name" value="Aminoacid dehydrogenase-like, N-terminal domain"/>
    <property type="match status" value="1"/>
</dbReference>
<dbReference type="InterPro" id="IPR049059">
    <property type="entry name" value="NAD_Glu_DH_HM1"/>
</dbReference>
<dbReference type="Pfam" id="PF21079">
    <property type="entry name" value="GDH_HM2"/>
    <property type="match status" value="1"/>
</dbReference>
<feature type="domain" description="NAD-glutamate dehydrogenase N-terminal ACT1" evidence="4">
    <location>
        <begin position="26"/>
        <end position="186"/>
    </location>
</feature>
<dbReference type="EMBL" id="DYUK01000284">
    <property type="protein sequence ID" value="HJG81231.1"/>
    <property type="molecule type" value="Genomic_DNA"/>
</dbReference>